<dbReference type="KEGG" id="schv:BRCON_1037"/>
<accession>A0A2Z4Y3V6</accession>
<name>A0A2Z4Y3V6_SUMC1</name>
<dbReference type="SUPFAM" id="SSF51658">
    <property type="entry name" value="Xylose isomerase-like"/>
    <property type="match status" value="1"/>
</dbReference>
<feature type="domain" description="Xylose isomerase-like TIM barrel" evidence="1">
    <location>
        <begin position="23"/>
        <end position="245"/>
    </location>
</feature>
<dbReference type="InterPro" id="IPR036237">
    <property type="entry name" value="Xyl_isomerase-like_sf"/>
</dbReference>
<dbReference type="InterPro" id="IPR013022">
    <property type="entry name" value="Xyl_isomerase-like_TIM-brl"/>
</dbReference>
<dbReference type="EMBL" id="CP030759">
    <property type="protein sequence ID" value="AXA35814.1"/>
    <property type="molecule type" value="Genomic_DNA"/>
</dbReference>
<dbReference type="Pfam" id="PF01261">
    <property type="entry name" value="AP_endonuc_2"/>
    <property type="match status" value="1"/>
</dbReference>
<evidence type="ECO:0000259" key="1">
    <source>
        <dbReference type="Pfam" id="PF01261"/>
    </source>
</evidence>
<dbReference type="InterPro" id="IPR050312">
    <property type="entry name" value="IolE/XylAMocC-like"/>
</dbReference>
<evidence type="ECO:0000313" key="3">
    <source>
        <dbReference type="Proteomes" id="UP000262583"/>
    </source>
</evidence>
<organism evidence="2 3">
    <name type="scientific">Sumerlaea chitinivorans</name>
    <dbReference type="NCBI Taxonomy" id="2250252"/>
    <lineage>
        <taxon>Bacteria</taxon>
        <taxon>Candidatus Sumerlaeota</taxon>
        <taxon>Candidatus Sumerlaeia</taxon>
        <taxon>Candidatus Sumerlaeales</taxon>
        <taxon>Candidatus Sumerlaeaceae</taxon>
        <taxon>Candidatus Sumerlaea</taxon>
    </lineage>
</organism>
<evidence type="ECO:0000313" key="2">
    <source>
        <dbReference type="EMBL" id="AXA35814.1"/>
    </source>
</evidence>
<dbReference type="PANTHER" id="PTHR12110:SF41">
    <property type="entry name" value="INOSOSE DEHYDRATASE"/>
    <property type="match status" value="1"/>
</dbReference>
<gene>
    <name evidence="2" type="ORF">BRCON_1037</name>
</gene>
<dbReference type="GO" id="GO:0016853">
    <property type="term" value="F:isomerase activity"/>
    <property type="evidence" value="ECO:0007669"/>
    <property type="project" value="UniProtKB-KW"/>
</dbReference>
<dbReference type="Proteomes" id="UP000262583">
    <property type="component" value="Chromosome"/>
</dbReference>
<reference evidence="2 3" key="1">
    <citation type="submission" date="2018-05" db="EMBL/GenBank/DDBJ databases">
        <title>A metagenomic window into the 2 km-deep terrestrial subsurface aquifer revealed taxonomically and functionally diverse microbial community comprising novel uncultured bacterial lineages.</title>
        <authorList>
            <person name="Kadnikov V.V."/>
            <person name="Mardanov A.V."/>
            <person name="Beletsky A.V."/>
            <person name="Banks D."/>
            <person name="Pimenov N.V."/>
            <person name="Frank Y.A."/>
            <person name="Karnachuk O.V."/>
            <person name="Ravin N.V."/>
        </authorList>
    </citation>
    <scope>NUCLEOTIDE SEQUENCE [LARGE SCALE GENOMIC DNA]</scope>
    <source>
        <strain evidence="2">BY</strain>
    </source>
</reference>
<dbReference type="Gene3D" id="3.20.20.150">
    <property type="entry name" value="Divalent-metal-dependent TIM barrel enzymes"/>
    <property type="match status" value="1"/>
</dbReference>
<protein>
    <submittedName>
        <fullName evidence="2">Sugar phosphate isomerase</fullName>
    </submittedName>
</protein>
<keyword evidence="2" id="KW-0413">Isomerase</keyword>
<proteinExistence type="predicted"/>
<sequence>MPHIALQLYTLRNECEKNFEAVLDQVAQMGYEGVEFAGYWGRPAAALRAQLDRLGIVAVSTHVGMDTIREKFPQVLRDAKTLGCKYVTVPAPPSNFAGDEPAWRIFREELKFYHVLLQHSGLALCYHNHAREFEPVEEDFVPFDWFFSKPHGFLCQLDVYWASFAGCDPSQQLRQLVGRCPLIHVKDMSKDETRRDEIPGDGCLPWRDILGAALEAQTEWLIVEQDNPRENAMLAVQRGLHFVKRCLREIASQRPTTQ</sequence>
<dbReference type="PANTHER" id="PTHR12110">
    <property type="entry name" value="HYDROXYPYRUVATE ISOMERASE"/>
    <property type="match status" value="1"/>
</dbReference>
<dbReference type="AlphaFoldDB" id="A0A2Z4Y3V6"/>